<gene>
    <name evidence="1" type="ORF">PSYICH_LOCUS9312</name>
</gene>
<sequence>MSNFIGVQKSNRNKPLVITITACQNLHSHKSPASSVKCLTTPKSKPSVFIKEKCTVNRTIKSDGNEIIEETVTKTVSDNPFEGNVSDSSLKTEKCCSCSTQTGSENKMVNVPSGITLNIPVVKPRYHGPCCALEICVLEKHQPQCKFKKTNPCKKLSPDDKCGSYEVIGRMKFKTCEGTETIQPQCPPKCPISGSSQNICPKKSTSSESLTQKACCCKRKRRWYECLCPCVQTLKTFDVCIP</sequence>
<dbReference type="OrthoDB" id="6770885at2759"/>
<name>A0A9P0GFF8_9CUCU</name>
<dbReference type="EMBL" id="OV651815">
    <property type="protein sequence ID" value="CAH1108906.1"/>
    <property type="molecule type" value="Genomic_DNA"/>
</dbReference>
<organism evidence="1 2">
    <name type="scientific">Psylliodes chrysocephalus</name>
    <dbReference type="NCBI Taxonomy" id="3402493"/>
    <lineage>
        <taxon>Eukaryota</taxon>
        <taxon>Metazoa</taxon>
        <taxon>Ecdysozoa</taxon>
        <taxon>Arthropoda</taxon>
        <taxon>Hexapoda</taxon>
        <taxon>Insecta</taxon>
        <taxon>Pterygota</taxon>
        <taxon>Neoptera</taxon>
        <taxon>Endopterygota</taxon>
        <taxon>Coleoptera</taxon>
        <taxon>Polyphaga</taxon>
        <taxon>Cucujiformia</taxon>
        <taxon>Chrysomeloidea</taxon>
        <taxon>Chrysomelidae</taxon>
        <taxon>Galerucinae</taxon>
        <taxon>Alticini</taxon>
        <taxon>Psylliodes</taxon>
    </lineage>
</organism>
<accession>A0A9P0GFF8</accession>
<dbReference type="AlphaFoldDB" id="A0A9P0GFF8"/>
<evidence type="ECO:0000313" key="2">
    <source>
        <dbReference type="Proteomes" id="UP001153636"/>
    </source>
</evidence>
<evidence type="ECO:0000313" key="1">
    <source>
        <dbReference type="EMBL" id="CAH1108906.1"/>
    </source>
</evidence>
<reference evidence="1" key="1">
    <citation type="submission" date="2022-01" db="EMBL/GenBank/DDBJ databases">
        <authorList>
            <person name="King R."/>
        </authorList>
    </citation>
    <scope>NUCLEOTIDE SEQUENCE</scope>
</reference>
<keyword evidence="2" id="KW-1185">Reference proteome</keyword>
<protein>
    <submittedName>
        <fullName evidence="1">Uncharacterized protein</fullName>
    </submittedName>
</protein>
<proteinExistence type="predicted"/>
<dbReference type="Proteomes" id="UP001153636">
    <property type="component" value="Chromosome 3"/>
</dbReference>